<keyword evidence="1" id="KW-0547">Nucleotide-binding</keyword>
<dbReference type="InterPro" id="IPR029058">
    <property type="entry name" value="AB_hydrolase_fold"/>
</dbReference>
<organism evidence="4 5">
    <name type="scientific">Fistulifera solaris</name>
    <name type="common">Oleaginous diatom</name>
    <dbReference type="NCBI Taxonomy" id="1519565"/>
    <lineage>
        <taxon>Eukaryota</taxon>
        <taxon>Sar</taxon>
        <taxon>Stramenopiles</taxon>
        <taxon>Ochrophyta</taxon>
        <taxon>Bacillariophyta</taxon>
        <taxon>Bacillariophyceae</taxon>
        <taxon>Bacillariophycidae</taxon>
        <taxon>Naviculales</taxon>
        <taxon>Naviculaceae</taxon>
        <taxon>Fistulifera</taxon>
    </lineage>
</organism>
<dbReference type="AlphaFoldDB" id="A0A1Z5J9R1"/>
<dbReference type="InterPro" id="IPR006073">
    <property type="entry name" value="GTP-bd"/>
</dbReference>
<dbReference type="SUPFAM" id="SSF53474">
    <property type="entry name" value="alpha/beta-Hydrolases"/>
    <property type="match status" value="1"/>
</dbReference>
<dbReference type="PANTHER" id="PTHR23305:SF1">
    <property type="entry name" value="OBG-TYPE G DOMAIN-CONTAINING PROTEIN"/>
    <property type="match status" value="1"/>
</dbReference>
<dbReference type="Pfam" id="PF03959">
    <property type="entry name" value="FSH1"/>
    <property type="match status" value="1"/>
</dbReference>
<protein>
    <submittedName>
        <fullName evidence="4">Ribosome-binding ATPase</fullName>
    </submittedName>
</protein>
<dbReference type="EMBL" id="BDSP01000022">
    <property type="protein sequence ID" value="GAX10730.1"/>
    <property type="molecule type" value="Genomic_DNA"/>
</dbReference>
<gene>
    <name evidence="4" type="ORF">FisN_14Lh246</name>
</gene>
<accession>A0A1Z5J9R1</accession>
<dbReference type="InterPro" id="IPR027417">
    <property type="entry name" value="P-loop_NTPase"/>
</dbReference>
<evidence type="ECO:0000256" key="1">
    <source>
        <dbReference type="ARBA" id="ARBA00022741"/>
    </source>
</evidence>
<proteinExistence type="predicted"/>
<dbReference type="InterPro" id="IPR005645">
    <property type="entry name" value="FSH-like_dom"/>
</dbReference>
<dbReference type="PROSITE" id="PS51710">
    <property type="entry name" value="G_OBG"/>
    <property type="match status" value="1"/>
</dbReference>
<feature type="domain" description="OBG-type G" evidence="3">
    <location>
        <begin position="422"/>
        <end position="721"/>
    </location>
</feature>
<evidence type="ECO:0000313" key="4">
    <source>
        <dbReference type="EMBL" id="GAX10730.1"/>
    </source>
</evidence>
<dbReference type="Pfam" id="PF05773">
    <property type="entry name" value="RWD"/>
    <property type="match status" value="1"/>
</dbReference>
<dbReference type="GO" id="GO:0005737">
    <property type="term" value="C:cytoplasm"/>
    <property type="evidence" value="ECO:0007669"/>
    <property type="project" value="TreeGrafter"/>
</dbReference>
<dbReference type="InterPro" id="IPR006575">
    <property type="entry name" value="RWD_dom"/>
</dbReference>
<dbReference type="InParanoid" id="A0A1Z5J9R1"/>
<evidence type="ECO:0000259" key="3">
    <source>
        <dbReference type="PROSITE" id="PS51710"/>
    </source>
</evidence>
<dbReference type="Gene3D" id="1.10.8.470">
    <property type="match status" value="1"/>
</dbReference>
<comment type="caution">
    <text evidence="4">The sequence shown here is derived from an EMBL/GenBank/DDBJ whole genome shotgun (WGS) entry which is preliminary data.</text>
</comment>
<dbReference type="PANTHER" id="PTHR23305">
    <property type="entry name" value="OBG GTPASE FAMILY"/>
    <property type="match status" value="1"/>
</dbReference>
<keyword evidence="5" id="KW-1185">Reference proteome</keyword>
<dbReference type="Pfam" id="PF01926">
    <property type="entry name" value="MMR_HSR1"/>
    <property type="match status" value="1"/>
</dbReference>
<sequence>MTSPPRKQILLLHGNRQTGQLLLGRMDRFRRRLAKEGFDLIAPDAPFLHPEHEFLRMWWDRHNDAYEGIHQSIQLLQQIWQEQHFVGMIGFSQGARFVELLLRWHFQNPESSGFAGLQFGIMIAGYDAPLPTNWCLSTNHQQLVQIPTLHVMGLHDELVPPEKSRKAATYFYNPQFLEHEGGHHVPVQSPRVTAYVKFIQYALQQATTRMETNLKDDALRTSLPDPEIAEMQRDELEALQAIFPEEFIIPNGNPQYPITFQIALPKTEEGWWPPHPIALEFTFPPQYPTECRPIMNLIHNNNVMEFSSIQKERCMQAMHHACQLEEGMPCVMSCVYAVKELFESNELAAATHPIAIDDTANDHQHDETHIEGNTANVFLSACSAERKQACIDEGLEIAEKVLQNAANDIDSNMGKKGGQYRLTLGLVGKPSAGKSTFFNAATGFARQRGDKESSLGGATMAPHPFTTIDANIGYCLVPAPVGSCPEEDYTGDQTIGCTHGRDSQGRRLIPVLLKDVAGLVPGAYKGRGRGNKFLNDLTDAHVLIHILDASGTSDEGGNALGEDFDTGSNGASHPLHDLEWIRKELIEWVYSNVIQKWESILRKGKTKLSDMFSGYGQTEGVTAAVIGEVESFMTVSTGQAYSFDDLSKWDSGDLHRLVSAFLGVRFPVVLALNKMDLPSSKENIREVQEALPIHGAHIGVPLSANQEMIFVKSSIERVLVRDSAPATLLEANSPPLGVWQCLHEAVFLANPILVFPVSDFSTLSPLPGLRKIAIEDSSLPSPGMISCLISSGGKAPTHWNAEDQLYRSAASGISLRDVIVMKPGSSVEDLFFVLKRLGAFGGEFVRAEGIYAIGDPPKQVPKGRMLAKDIRIIKIMTNKKASWQ</sequence>
<dbReference type="GO" id="GO:0016887">
    <property type="term" value="F:ATP hydrolysis activity"/>
    <property type="evidence" value="ECO:0007669"/>
    <property type="project" value="TreeGrafter"/>
</dbReference>
<dbReference type="SUPFAM" id="SSF52540">
    <property type="entry name" value="P-loop containing nucleoside triphosphate hydrolases"/>
    <property type="match status" value="1"/>
</dbReference>
<dbReference type="Gene3D" id="3.10.110.10">
    <property type="entry name" value="Ubiquitin Conjugating Enzyme"/>
    <property type="match status" value="1"/>
</dbReference>
<name>A0A1Z5J9R1_FISSO</name>
<reference evidence="4 5" key="1">
    <citation type="journal article" date="2015" name="Plant Cell">
        <title>Oil accumulation by the oleaginous diatom Fistulifera solaris as revealed by the genome and transcriptome.</title>
        <authorList>
            <person name="Tanaka T."/>
            <person name="Maeda Y."/>
            <person name="Veluchamy A."/>
            <person name="Tanaka M."/>
            <person name="Abida H."/>
            <person name="Marechal E."/>
            <person name="Bowler C."/>
            <person name="Muto M."/>
            <person name="Sunaga Y."/>
            <person name="Tanaka M."/>
            <person name="Yoshino T."/>
            <person name="Taniguchi T."/>
            <person name="Fukuda Y."/>
            <person name="Nemoto M."/>
            <person name="Matsumoto M."/>
            <person name="Wong P.S."/>
            <person name="Aburatani S."/>
            <person name="Fujibuchi W."/>
        </authorList>
    </citation>
    <scope>NUCLEOTIDE SEQUENCE [LARGE SCALE GENOMIC DNA]</scope>
    <source>
        <strain evidence="4 5">JPCC DA0580</strain>
    </source>
</reference>
<dbReference type="Gene3D" id="3.40.50.300">
    <property type="entry name" value="P-loop containing nucleotide triphosphate hydrolases"/>
    <property type="match status" value="1"/>
</dbReference>
<dbReference type="InterPro" id="IPR031167">
    <property type="entry name" value="G_OBG"/>
</dbReference>
<dbReference type="OrthoDB" id="545683at2759"/>
<evidence type="ECO:0000259" key="2">
    <source>
        <dbReference type="PROSITE" id="PS50908"/>
    </source>
</evidence>
<dbReference type="InterPro" id="IPR016135">
    <property type="entry name" value="UBQ-conjugating_enzyme/RWD"/>
</dbReference>
<dbReference type="Proteomes" id="UP000198406">
    <property type="component" value="Unassembled WGS sequence"/>
</dbReference>
<dbReference type="Gene3D" id="3.40.50.1820">
    <property type="entry name" value="alpha/beta hydrolase"/>
    <property type="match status" value="1"/>
</dbReference>
<dbReference type="SMART" id="SM00591">
    <property type="entry name" value="RWD"/>
    <property type="match status" value="1"/>
</dbReference>
<feature type="domain" description="RWD" evidence="2">
    <location>
        <begin position="234"/>
        <end position="345"/>
    </location>
</feature>
<evidence type="ECO:0000313" key="5">
    <source>
        <dbReference type="Proteomes" id="UP000198406"/>
    </source>
</evidence>
<dbReference type="GO" id="GO:0005525">
    <property type="term" value="F:GTP binding"/>
    <property type="evidence" value="ECO:0007669"/>
    <property type="project" value="InterPro"/>
</dbReference>
<dbReference type="SUPFAM" id="SSF54495">
    <property type="entry name" value="UBC-like"/>
    <property type="match status" value="1"/>
</dbReference>
<dbReference type="PROSITE" id="PS50908">
    <property type="entry name" value="RWD"/>
    <property type="match status" value="1"/>
</dbReference>